<dbReference type="CDD" id="cd00056">
    <property type="entry name" value="ENDO3c"/>
    <property type="match status" value="1"/>
</dbReference>
<proteinExistence type="predicted"/>
<dbReference type="PIRSF" id="PIRSF001435">
    <property type="entry name" value="Nth"/>
    <property type="match status" value="1"/>
</dbReference>
<keyword evidence="4" id="KW-0411">Iron-sulfur</keyword>
<dbReference type="GO" id="GO:0046872">
    <property type="term" value="F:metal ion binding"/>
    <property type="evidence" value="ECO:0007669"/>
    <property type="project" value="UniProtKB-KW"/>
</dbReference>
<dbReference type="GO" id="GO:0003824">
    <property type="term" value="F:catalytic activity"/>
    <property type="evidence" value="ECO:0007669"/>
    <property type="project" value="InterPro"/>
</dbReference>
<protein>
    <recommendedName>
        <fullName evidence="5">HhH-GPD domain-containing protein</fullName>
    </recommendedName>
</protein>
<dbReference type="Gene3D" id="1.10.340.30">
    <property type="entry name" value="Hypothetical protein, domain 2"/>
    <property type="match status" value="1"/>
</dbReference>
<feature type="domain" description="HhH-GPD" evidence="5">
    <location>
        <begin position="46"/>
        <end position="212"/>
    </location>
</feature>
<dbReference type="SMART" id="SM00478">
    <property type="entry name" value="ENDO3c"/>
    <property type="match status" value="1"/>
</dbReference>
<dbReference type="SUPFAM" id="SSF48150">
    <property type="entry name" value="DNA-glycosylase"/>
    <property type="match status" value="1"/>
</dbReference>
<evidence type="ECO:0000259" key="5">
    <source>
        <dbReference type="SMART" id="SM00478"/>
    </source>
</evidence>
<gene>
    <name evidence="6" type="ORF">KL86DPRO_10579</name>
</gene>
<dbReference type="Pfam" id="PF00730">
    <property type="entry name" value="HhH-GPD"/>
    <property type="match status" value="1"/>
</dbReference>
<organism evidence="6">
    <name type="scientific">uncultured delta proteobacterium</name>
    <dbReference type="NCBI Taxonomy" id="34034"/>
    <lineage>
        <taxon>Bacteria</taxon>
        <taxon>Deltaproteobacteria</taxon>
        <taxon>environmental samples</taxon>
    </lineage>
</organism>
<reference evidence="6" key="1">
    <citation type="submission" date="2016-04" db="EMBL/GenBank/DDBJ databases">
        <authorList>
            <person name="Evans L.H."/>
            <person name="Alamgir A."/>
            <person name="Owens N."/>
            <person name="Weber N.D."/>
            <person name="Virtaneva K."/>
            <person name="Barbian K."/>
            <person name="Babar A."/>
            <person name="Rosenke K."/>
        </authorList>
    </citation>
    <scope>NUCLEOTIDE SEQUENCE</scope>
    <source>
        <strain evidence="6">86</strain>
    </source>
</reference>
<evidence type="ECO:0000256" key="2">
    <source>
        <dbReference type="ARBA" id="ARBA00022723"/>
    </source>
</evidence>
<dbReference type="AlphaFoldDB" id="A0A212J2W7"/>
<evidence type="ECO:0000313" key="6">
    <source>
        <dbReference type="EMBL" id="SBV93714.1"/>
    </source>
</evidence>
<keyword evidence="1" id="KW-0004">4Fe-4S</keyword>
<dbReference type="GO" id="GO:0051539">
    <property type="term" value="F:4 iron, 4 sulfur cluster binding"/>
    <property type="evidence" value="ECO:0007669"/>
    <property type="project" value="UniProtKB-KW"/>
</dbReference>
<keyword evidence="3" id="KW-0408">Iron</keyword>
<dbReference type="GO" id="GO:0006284">
    <property type="term" value="P:base-excision repair"/>
    <property type="evidence" value="ECO:0007669"/>
    <property type="project" value="InterPro"/>
</dbReference>
<evidence type="ECO:0000256" key="3">
    <source>
        <dbReference type="ARBA" id="ARBA00023004"/>
    </source>
</evidence>
<dbReference type="PANTHER" id="PTHR10359">
    <property type="entry name" value="A/G-SPECIFIC ADENINE GLYCOSYLASE/ENDONUCLEASE III"/>
    <property type="match status" value="1"/>
</dbReference>
<dbReference type="PANTHER" id="PTHR10359:SF19">
    <property type="entry name" value="DNA REPAIR GLYCOSYLASE MJ1434-RELATED"/>
    <property type="match status" value="1"/>
</dbReference>
<sequence length="235" mass="25712">MKTQGSTYGTRRKTLEAMYAAMAGHFGPSGWWPARTPFEVALGAILTQNTAWTNVDKALAALDGATGLIPDRVAALPVPELEARIRPAGFFRQKSRKILAFLEVLEAHGGLGHGEADCGLGCFSAIDTETLRGLLLAVSGIGPETADCILLYALDRPSFVVDAYTRRLFNRHALVPEAVPYDELQEFFMDALEPDVAFFNEYHALIVRIGKDFCRKTKPRCGLCPLASFLDHAPE</sequence>
<keyword evidence="2" id="KW-0479">Metal-binding</keyword>
<dbReference type="InterPro" id="IPR023170">
    <property type="entry name" value="HhH_base_excis_C"/>
</dbReference>
<accession>A0A212J2W7</accession>
<name>A0A212J2W7_9DELT</name>
<evidence type="ECO:0000256" key="1">
    <source>
        <dbReference type="ARBA" id="ARBA00022485"/>
    </source>
</evidence>
<evidence type="ECO:0000256" key="4">
    <source>
        <dbReference type="ARBA" id="ARBA00023014"/>
    </source>
</evidence>
<dbReference type="InterPro" id="IPR011257">
    <property type="entry name" value="DNA_glycosylase"/>
</dbReference>
<dbReference type="Gene3D" id="1.10.1670.10">
    <property type="entry name" value="Helix-hairpin-Helix base-excision DNA repair enzymes (C-terminal)"/>
    <property type="match status" value="1"/>
</dbReference>
<dbReference type="InterPro" id="IPR003265">
    <property type="entry name" value="HhH-GPD_domain"/>
</dbReference>
<dbReference type="EMBL" id="FLUQ01000001">
    <property type="protein sequence ID" value="SBV93714.1"/>
    <property type="molecule type" value="Genomic_DNA"/>
</dbReference>